<keyword evidence="2" id="KW-1185">Reference proteome</keyword>
<evidence type="ECO:0000313" key="2">
    <source>
        <dbReference type="Proteomes" id="UP000076967"/>
    </source>
</evidence>
<accession>A0A168DFI0</accession>
<dbReference type="OrthoDB" id="2621084at2"/>
<reference evidence="1 2" key="1">
    <citation type="submission" date="2016-03" db="EMBL/GenBank/DDBJ databases">
        <title>Draft genome sequence of Paenibacillus glacialis DSM 22343.</title>
        <authorList>
            <person name="Shin S.-K."/>
            <person name="Yi H."/>
        </authorList>
    </citation>
    <scope>NUCLEOTIDE SEQUENCE [LARGE SCALE GENOMIC DNA]</scope>
    <source>
        <strain evidence="1 2">DSM 22343</strain>
    </source>
</reference>
<dbReference type="RefSeq" id="WP_068537893.1">
    <property type="nucleotide sequence ID" value="NZ_LVJH01000070.1"/>
</dbReference>
<organism evidence="1 2">
    <name type="scientific">Paenibacillus glacialis</name>
    <dbReference type="NCBI Taxonomy" id="494026"/>
    <lineage>
        <taxon>Bacteria</taxon>
        <taxon>Bacillati</taxon>
        <taxon>Bacillota</taxon>
        <taxon>Bacilli</taxon>
        <taxon>Bacillales</taxon>
        <taxon>Paenibacillaceae</taxon>
        <taxon>Paenibacillus</taxon>
    </lineage>
</organism>
<name>A0A168DFI0_9BACL</name>
<gene>
    <name evidence="1" type="ORF">PGLA_24965</name>
</gene>
<proteinExistence type="predicted"/>
<dbReference type="Proteomes" id="UP000076967">
    <property type="component" value="Unassembled WGS sequence"/>
</dbReference>
<dbReference type="STRING" id="494026.PGLA_24965"/>
<comment type="caution">
    <text evidence="1">The sequence shown here is derived from an EMBL/GenBank/DDBJ whole genome shotgun (WGS) entry which is preliminary data.</text>
</comment>
<dbReference type="AlphaFoldDB" id="A0A168DFI0"/>
<protein>
    <submittedName>
        <fullName evidence="1">Uncharacterized protein</fullName>
    </submittedName>
</protein>
<evidence type="ECO:0000313" key="1">
    <source>
        <dbReference type="EMBL" id="OAB34150.1"/>
    </source>
</evidence>
<dbReference type="EMBL" id="LVJH01000070">
    <property type="protein sequence ID" value="OAB34150.1"/>
    <property type="molecule type" value="Genomic_DNA"/>
</dbReference>
<sequence length="94" mass="10198">MTTTKQEVSNAVFDQLETLLDAATEQGDEAVAEHFKALAYALGAHVAVKGKPDHMPDFINAVLEKFGQGIKVGMQIAHGLNGRLDVQVHSVRRD</sequence>